<evidence type="ECO:0000313" key="1">
    <source>
        <dbReference type="EMBL" id="WOO42219.1"/>
    </source>
</evidence>
<proteinExistence type="predicted"/>
<dbReference type="EMBL" id="CP136920">
    <property type="protein sequence ID" value="WOO42219.1"/>
    <property type="molecule type" value="Genomic_DNA"/>
</dbReference>
<evidence type="ECO:0000313" key="2">
    <source>
        <dbReference type="Proteomes" id="UP001304300"/>
    </source>
</evidence>
<dbReference type="AlphaFoldDB" id="A0AAQ3LD35"/>
<accession>A0AAQ3LD35</accession>
<dbReference type="Proteomes" id="UP001304300">
    <property type="component" value="Chromosome"/>
</dbReference>
<protein>
    <submittedName>
        <fullName evidence="1">Uncharacterized protein</fullName>
    </submittedName>
</protein>
<organism evidence="1 2">
    <name type="scientific">Rubellicoccus peritrichatus</name>
    <dbReference type="NCBI Taxonomy" id="3080537"/>
    <lineage>
        <taxon>Bacteria</taxon>
        <taxon>Pseudomonadati</taxon>
        <taxon>Verrucomicrobiota</taxon>
        <taxon>Opitutia</taxon>
        <taxon>Puniceicoccales</taxon>
        <taxon>Cerasicoccaceae</taxon>
        <taxon>Rubellicoccus</taxon>
    </lineage>
</organism>
<dbReference type="RefSeq" id="WP_317834712.1">
    <property type="nucleotide sequence ID" value="NZ_CP136920.1"/>
</dbReference>
<name>A0AAQ3LD35_9BACT</name>
<sequence length="66" mass="7616">MTLDEQLEELLVNLVERRQQVGETLVRLDSILETQKASLDAKMVHFLQRRSYEKALAFVRGESPDA</sequence>
<dbReference type="KEGG" id="puo:RZN69_03895"/>
<reference evidence="1 2" key="1">
    <citation type="submission" date="2023-10" db="EMBL/GenBank/DDBJ databases">
        <title>Rubellicoccus peritrichatus gen. nov., sp. nov., isolated from an algae of coral reef tank.</title>
        <authorList>
            <person name="Luo J."/>
        </authorList>
    </citation>
    <scope>NUCLEOTIDE SEQUENCE [LARGE SCALE GENOMIC DNA]</scope>
    <source>
        <strain evidence="1 2">CR14</strain>
    </source>
</reference>
<keyword evidence="2" id="KW-1185">Reference proteome</keyword>
<gene>
    <name evidence="1" type="ORF">RZN69_03895</name>
</gene>